<protein>
    <recommendedName>
        <fullName evidence="4">Thioredoxin domain-containing protein PLP3B</fullName>
    </recommendedName>
</protein>
<dbReference type="InterPro" id="IPR036249">
    <property type="entry name" value="Thioredoxin-like_sf"/>
</dbReference>
<feature type="region of interest" description="Disordered" evidence="1">
    <location>
        <begin position="196"/>
        <end position="225"/>
    </location>
</feature>
<evidence type="ECO:0000313" key="3">
    <source>
        <dbReference type="Proteomes" id="UP000007305"/>
    </source>
</evidence>
<name>A0A804R392_MAIZE</name>
<reference evidence="2" key="3">
    <citation type="submission" date="2021-05" db="UniProtKB">
        <authorList>
            <consortium name="EnsemblPlants"/>
        </authorList>
    </citation>
    <scope>IDENTIFICATION</scope>
    <source>
        <strain evidence="2">cv. B73</strain>
    </source>
</reference>
<dbReference type="EnsemblPlants" id="Zm00001eb382800_T001">
    <property type="protein sequence ID" value="Zm00001eb382800_P001"/>
    <property type="gene ID" value="Zm00001eb382800"/>
</dbReference>
<evidence type="ECO:0008006" key="4">
    <source>
        <dbReference type="Google" id="ProtNLM"/>
    </source>
</evidence>
<dbReference type="Gene3D" id="3.40.30.10">
    <property type="entry name" value="Glutaredoxin"/>
    <property type="match status" value="1"/>
</dbReference>
<evidence type="ECO:0000256" key="1">
    <source>
        <dbReference type="SAM" id="MobiDB-lite"/>
    </source>
</evidence>
<dbReference type="AlphaFoldDB" id="A0A804R392"/>
<sequence length="225" mass="24468">MAAGEALALCFELNLLDVSSREDDGVNTGGTTGSKNKLFLDMQALKAKISGLATNLSTEARVQGAEPEKIIMLKYVSRQVDTKGVANPVNLPSGSPAAAVFVASLCSSFFRIMDKHLKTLAPVYVGTKFVKLDAENAPFFVAKLAIKTLPCVILFKKDIAVDRLVGFQDLRSKDDFLTRALEHILILKTKGIIDEKKKDDDDDDEESGAKNRRVRSSTAQDSDSD</sequence>
<dbReference type="Gramene" id="Zm00001eb382800_T001">
    <property type="protein sequence ID" value="Zm00001eb382800_P001"/>
    <property type="gene ID" value="Zm00001eb382800"/>
</dbReference>
<organism evidence="2 3">
    <name type="scientific">Zea mays</name>
    <name type="common">Maize</name>
    <dbReference type="NCBI Taxonomy" id="4577"/>
    <lineage>
        <taxon>Eukaryota</taxon>
        <taxon>Viridiplantae</taxon>
        <taxon>Streptophyta</taxon>
        <taxon>Embryophyta</taxon>
        <taxon>Tracheophyta</taxon>
        <taxon>Spermatophyta</taxon>
        <taxon>Magnoliopsida</taxon>
        <taxon>Liliopsida</taxon>
        <taxon>Poales</taxon>
        <taxon>Poaceae</taxon>
        <taxon>PACMAD clade</taxon>
        <taxon>Panicoideae</taxon>
        <taxon>Andropogonodae</taxon>
        <taxon>Andropogoneae</taxon>
        <taxon>Tripsacinae</taxon>
        <taxon>Zea</taxon>
    </lineage>
</organism>
<accession>A0A804R392</accession>
<dbReference type="PANTHER" id="PTHR21148">
    <property type="entry name" value="THIOREDOXIN DOMAIN-CONTAINING PROTEIN 9"/>
    <property type="match status" value="1"/>
</dbReference>
<proteinExistence type="predicted"/>
<dbReference type="Proteomes" id="UP000007305">
    <property type="component" value="Chromosome 9"/>
</dbReference>
<reference evidence="3" key="1">
    <citation type="journal article" date="2009" name="Science">
        <title>The B73 maize genome: complexity, diversity, and dynamics.</title>
        <authorList>
            <person name="Schnable P.S."/>
            <person name="Ware D."/>
            <person name="Fulton R.S."/>
            <person name="Stein J.C."/>
            <person name="Wei F."/>
            <person name="Pasternak S."/>
            <person name="Liang C."/>
            <person name="Zhang J."/>
            <person name="Fulton L."/>
            <person name="Graves T.A."/>
            <person name="Minx P."/>
            <person name="Reily A.D."/>
            <person name="Courtney L."/>
            <person name="Kruchowski S.S."/>
            <person name="Tomlinson C."/>
            <person name="Strong C."/>
            <person name="Delehaunty K."/>
            <person name="Fronick C."/>
            <person name="Courtney B."/>
            <person name="Rock S.M."/>
            <person name="Belter E."/>
            <person name="Du F."/>
            <person name="Kim K."/>
            <person name="Abbott R.M."/>
            <person name="Cotton M."/>
            <person name="Levy A."/>
            <person name="Marchetto P."/>
            <person name="Ochoa K."/>
            <person name="Jackson S.M."/>
            <person name="Gillam B."/>
            <person name="Chen W."/>
            <person name="Yan L."/>
            <person name="Higginbotham J."/>
            <person name="Cardenas M."/>
            <person name="Waligorski J."/>
            <person name="Applebaum E."/>
            <person name="Phelps L."/>
            <person name="Falcone J."/>
            <person name="Kanchi K."/>
            <person name="Thane T."/>
            <person name="Scimone A."/>
            <person name="Thane N."/>
            <person name="Henke J."/>
            <person name="Wang T."/>
            <person name="Ruppert J."/>
            <person name="Shah N."/>
            <person name="Rotter K."/>
            <person name="Hodges J."/>
            <person name="Ingenthron E."/>
            <person name="Cordes M."/>
            <person name="Kohlberg S."/>
            <person name="Sgro J."/>
            <person name="Delgado B."/>
            <person name="Mead K."/>
            <person name="Chinwalla A."/>
            <person name="Leonard S."/>
            <person name="Crouse K."/>
            <person name="Collura K."/>
            <person name="Kudrna D."/>
            <person name="Currie J."/>
            <person name="He R."/>
            <person name="Angelova A."/>
            <person name="Rajasekar S."/>
            <person name="Mueller T."/>
            <person name="Lomeli R."/>
            <person name="Scara G."/>
            <person name="Ko A."/>
            <person name="Delaney K."/>
            <person name="Wissotski M."/>
            <person name="Lopez G."/>
            <person name="Campos D."/>
            <person name="Braidotti M."/>
            <person name="Ashley E."/>
            <person name="Golser W."/>
            <person name="Kim H."/>
            <person name="Lee S."/>
            <person name="Lin J."/>
            <person name="Dujmic Z."/>
            <person name="Kim W."/>
            <person name="Talag J."/>
            <person name="Zuccolo A."/>
            <person name="Fan C."/>
            <person name="Sebastian A."/>
            <person name="Kramer M."/>
            <person name="Spiegel L."/>
            <person name="Nascimento L."/>
            <person name="Zutavern T."/>
            <person name="Miller B."/>
            <person name="Ambroise C."/>
            <person name="Muller S."/>
            <person name="Spooner W."/>
            <person name="Narechania A."/>
            <person name="Ren L."/>
            <person name="Wei S."/>
            <person name="Kumari S."/>
            <person name="Faga B."/>
            <person name="Levy M.J."/>
            <person name="McMahan L."/>
            <person name="Van Buren P."/>
            <person name="Vaughn M.W."/>
            <person name="Ying K."/>
            <person name="Yeh C.-T."/>
            <person name="Emrich S.J."/>
            <person name="Jia Y."/>
            <person name="Kalyanaraman A."/>
            <person name="Hsia A.-P."/>
            <person name="Barbazuk W.B."/>
            <person name="Baucom R.S."/>
            <person name="Brutnell T.P."/>
            <person name="Carpita N.C."/>
            <person name="Chaparro C."/>
            <person name="Chia J.-M."/>
            <person name="Deragon J.-M."/>
            <person name="Estill J.C."/>
            <person name="Fu Y."/>
            <person name="Jeddeloh J.A."/>
            <person name="Han Y."/>
            <person name="Lee H."/>
            <person name="Li P."/>
            <person name="Lisch D.R."/>
            <person name="Liu S."/>
            <person name="Liu Z."/>
            <person name="Nagel D.H."/>
            <person name="McCann M.C."/>
            <person name="SanMiguel P."/>
            <person name="Myers A.M."/>
            <person name="Nettleton D."/>
            <person name="Nguyen J."/>
            <person name="Penning B.W."/>
            <person name="Ponnala L."/>
            <person name="Schneider K.L."/>
            <person name="Schwartz D.C."/>
            <person name="Sharma A."/>
            <person name="Soderlund C."/>
            <person name="Springer N.M."/>
            <person name="Sun Q."/>
            <person name="Wang H."/>
            <person name="Waterman M."/>
            <person name="Westerman R."/>
            <person name="Wolfgruber T.K."/>
            <person name="Yang L."/>
            <person name="Yu Y."/>
            <person name="Zhang L."/>
            <person name="Zhou S."/>
            <person name="Zhu Q."/>
            <person name="Bennetzen J.L."/>
            <person name="Dawe R.K."/>
            <person name="Jiang J."/>
            <person name="Jiang N."/>
            <person name="Presting G.G."/>
            <person name="Wessler S.R."/>
            <person name="Aluru S."/>
            <person name="Martienssen R.A."/>
            <person name="Clifton S.W."/>
            <person name="McCombie W.R."/>
            <person name="Wing R.A."/>
            <person name="Wilson R.K."/>
        </authorList>
    </citation>
    <scope>NUCLEOTIDE SEQUENCE [LARGE SCALE GENOMIC DNA]</scope>
    <source>
        <strain evidence="3">cv. B73</strain>
    </source>
</reference>
<dbReference type="SUPFAM" id="SSF52833">
    <property type="entry name" value="Thioredoxin-like"/>
    <property type="match status" value="1"/>
</dbReference>
<reference evidence="2" key="2">
    <citation type="submission" date="2019-07" db="EMBL/GenBank/DDBJ databases">
        <authorList>
            <person name="Seetharam A."/>
            <person name="Woodhouse M."/>
            <person name="Cannon E."/>
        </authorList>
    </citation>
    <scope>NUCLEOTIDE SEQUENCE [LARGE SCALE GENOMIC DNA]</scope>
    <source>
        <strain evidence="2">cv. B73</strain>
    </source>
</reference>
<feature type="compositionally biased region" description="Polar residues" evidence="1">
    <location>
        <begin position="216"/>
        <end position="225"/>
    </location>
</feature>
<evidence type="ECO:0000313" key="2">
    <source>
        <dbReference type="EnsemblPlants" id="Zm00001eb382800_P001"/>
    </source>
</evidence>
<keyword evidence="3" id="KW-1185">Reference proteome</keyword>
<dbReference type="InParanoid" id="A0A804R392"/>
<dbReference type="GO" id="GO:0005737">
    <property type="term" value="C:cytoplasm"/>
    <property type="evidence" value="ECO:0000318"/>
    <property type="project" value="GO_Central"/>
</dbReference>